<dbReference type="Gene3D" id="3.40.50.1240">
    <property type="entry name" value="Phosphoglycerate mutase-like"/>
    <property type="match status" value="1"/>
</dbReference>
<dbReference type="EC" id="3.1.3.80" evidence="3"/>
<evidence type="ECO:0000256" key="12">
    <source>
        <dbReference type="ARBA" id="ARBA00043691"/>
    </source>
</evidence>
<dbReference type="GO" id="GO:0034417">
    <property type="term" value="F:bisphosphoglycerate 3-phosphatase activity"/>
    <property type="evidence" value="ECO:0007669"/>
    <property type="project" value="UniProtKB-EC"/>
</dbReference>
<dbReference type="PROSITE" id="PS51257">
    <property type="entry name" value="PROKAR_LIPOPROTEIN"/>
    <property type="match status" value="1"/>
</dbReference>
<dbReference type="EC" id="3.1.3.62" evidence="4"/>
<comment type="caution">
    <text evidence="14">The sequence shown here is derived from an EMBL/GenBank/DDBJ whole genome shotgun (WGS) entry which is preliminary data.</text>
</comment>
<organism evidence="14 15">
    <name type="scientific">Flammeovirga agarivorans</name>
    <dbReference type="NCBI Taxonomy" id="2726742"/>
    <lineage>
        <taxon>Bacteria</taxon>
        <taxon>Pseudomonadati</taxon>
        <taxon>Bacteroidota</taxon>
        <taxon>Cytophagia</taxon>
        <taxon>Cytophagales</taxon>
        <taxon>Flammeovirgaceae</taxon>
        <taxon>Flammeovirga</taxon>
    </lineage>
</organism>
<dbReference type="RefSeq" id="WP_168882232.1">
    <property type="nucleotide sequence ID" value="NZ_JABAIL010000003.1"/>
</dbReference>
<keyword evidence="6" id="KW-0732">Signal</keyword>
<dbReference type="PANTHER" id="PTHR20963">
    <property type="entry name" value="MULTIPLE INOSITOL POLYPHOSPHATE PHOSPHATASE-RELATED"/>
    <property type="match status" value="1"/>
</dbReference>
<comment type="catalytic activity">
    <reaction evidence="11">
        <text>1D-myo-inositol 1,2,4,5,6-pentakisphosphate + H2O = 1D-myo-inositol 1,2,5,6-tetrakisphosphate + phosphate</text>
        <dbReference type="Rhea" id="RHEA:77115"/>
        <dbReference type="ChEBI" id="CHEBI:15377"/>
        <dbReference type="ChEBI" id="CHEBI:43474"/>
        <dbReference type="ChEBI" id="CHEBI:57798"/>
        <dbReference type="ChEBI" id="CHEBI:195535"/>
        <dbReference type="EC" id="3.1.3.62"/>
    </reaction>
    <physiologicalReaction direction="left-to-right" evidence="11">
        <dbReference type="Rhea" id="RHEA:77116"/>
    </physiologicalReaction>
</comment>
<gene>
    <name evidence="14" type="ORF">HGP29_09860</name>
</gene>
<dbReference type="GO" id="GO:0016020">
    <property type="term" value="C:membrane"/>
    <property type="evidence" value="ECO:0007669"/>
    <property type="project" value="UniProtKB-SubCell"/>
</dbReference>
<evidence type="ECO:0000256" key="1">
    <source>
        <dbReference type="ARBA" id="ARBA00004370"/>
    </source>
</evidence>
<comment type="catalytic activity">
    <reaction evidence="12">
        <text>1D-myo-inositol hexakisphosphate + H2O = 1D-myo-inositol 1,2,4,5,6-pentakisphosphate + phosphate</text>
        <dbReference type="Rhea" id="RHEA:16989"/>
        <dbReference type="ChEBI" id="CHEBI:15377"/>
        <dbReference type="ChEBI" id="CHEBI:43474"/>
        <dbReference type="ChEBI" id="CHEBI:57798"/>
        <dbReference type="ChEBI" id="CHEBI:58130"/>
        <dbReference type="EC" id="3.1.3.62"/>
    </reaction>
    <physiologicalReaction direction="left-to-right" evidence="12">
        <dbReference type="Rhea" id="RHEA:16990"/>
    </physiologicalReaction>
</comment>
<protein>
    <recommendedName>
        <fullName evidence="5">Multiple inositol polyphosphate phosphatase 1</fullName>
        <ecNumber evidence="4">3.1.3.62</ecNumber>
        <ecNumber evidence="3">3.1.3.80</ecNumber>
    </recommendedName>
    <alternativeName>
        <fullName evidence="9">2,3-bisphosphoglycerate 3-phosphatase</fullName>
    </alternativeName>
</protein>
<keyword evidence="7" id="KW-0378">Hydrolase</keyword>
<comment type="subcellular location">
    <subcellularLocation>
        <location evidence="1">Membrane</location>
    </subcellularLocation>
</comment>
<evidence type="ECO:0000256" key="5">
    <source>
        <dbReference type="ARBA" id="ARBA00018097"/>
    </source>
</evidence>
<evidence type="ECO:0000256" key="2">
    <source>
        <dbReference type="ARBA" id="ARBA00008422"/>
    </source>
</evidence>
<evidence type="ECO:0000313" key="14">
    <source>
        <dbReference type="EMBL" id="NLR91512.1"/>
    </source>
</evidence>
<dbReference type="InterPro" id="IPR029033">
    <property type="entry name" value="His_PPase_superfam"/>
</dbReference>
<comment type="catalytic activity">
    <reaction evidence="10">
        <text>1D-myo-inositol 1,2,5,6-tetrakisphosphate + H2O = 1D-myo-inositol 1,2,6-trisphosphate + phosphate</text>
        <dbReference type="Rhea" id="RHEA:77119"/>
        <dbReference type="ChEBI" id="CHEBI:15377"/>
        <dbReference type="ChEBI" id="CHEBI:43474"/>
        <dbReference type="ChEBI" id="CHEBI:195535"/>
        <dbReference type="ChEBI" id="CHEBI:195537"/>
        <dbReference type="EC" id="3.1.3.62"/>
    </reaction>
    <physiologicalReaction direction="left-to-right" evidence="10">
        <dbReference type="Rhea" id="RHEA:77120"/>
    </physiologicalReaction>
</comment>
<evidence type="ECO:0000256" key="8">
    <source>
        <dbReference type="ARBA" id="ARBA00023136"/>
    </source>
</evidence>
<comment type="catalytic activity">
    <reaction evidence="13">
        <text>(2R)-2,3-bisphosphoglycerate + H2O = (2R)-2-phosphoglycerate + phosphate</text>
        <dbReference type="Rhea" id="RHEA:27381"/>
        <dbReference type="ChEBI" id="CHEBI:15377"/>
        <dbReference type="ChEBI" id="CHEBI:43474"/>
        <dbReference type="ChEBI" id="CHEBI:58248"/>
        <dbReference type="ChEBI" id="CHEBI:58289"/>
        <dbReference type="EC" id="3.1.3.80"/>
    </reaction>
    <physiologicalReaction direction="left-to-right" evidence="13">
        <dbReference type="Rhea" id="RHEA:27382"/>
    </physiologicalReaction>
</comment>
<evidence type="ECO:0000256" key="10">
    <source>
        <dbReference type="ARBA" id="ARBA00043668"/>
    </source>
</evidence>
<dbReference type="AlphaFoldDB" id="A0A7X8SJX8"/>
<keyword evidence="8" id="KW-0472">Membrane</keyword>
<evidence type="ECO:0000256" key="11">
    <source>
        <dbReference type="ARBA" id="ARBA00043671"/>
    </source>
</evidence>
<evidence type="ECO:0000256" key="6">
    <source>
        <dbReference type="ARBA" id="ARBA00022729"/>
    </source>
</evidence>
<evidence type="ECO:0000256" key="7">
    <source>
        <dbReference type="ARBA" id="ARBA00022801"/>
    </source>
</evidence>
<evidence type="ECO:0000256" key="3">
    <source>
        <dbReference type="ARBA" id="ARBA00012976"/>
    </source>
</evidence>
<dbReference type="Pfam" id="PF00328">
    <property type="entry name" value="His_Phos_2"/>
    <property type="match status" value="1"/>
</dbReference>
<evidence type="ECO:0000256" key="13">
    <source>
        <dbReference type="ARBA" id="ARBA00043832"/>
    </source>
</evidence>
<accession>A0A7X8SJX8</accession>
<sequence>MNRQITVLILSTFQFFFMTSCSQENTKQSLTTEQEWNIGSKKNYMPPKEITPIPEDYETIFITNVARHGSRYMSGPGEDIALYELMMDADKQNQLTEEGKLLMQEVKQLIDLQKNNYGQLTPLGKEEHFAIGQRLYDIAPDFFKSSTKFIGNATYKSRTQNSRGAFIQGLKEKDVHPEWEINNFIKGKDPLLRYHKISPNYKAYKDSAIWEEQIVELKKSKEYLDIVDAILPNYFKSQIINNIENGEKVYKDDEGEVVIASKMDIILALYECFKISFAITPDQRPDFLVFTPSETQLLAKIGDVEAFYEKGPGYKGRKTSYANSTTLLMNISNNLRLASKGTLDYQGYFNFAHAETTLPLAVLLDLNNINRKSDHVLNIEWSEGEYASMASNIEWFLLEKEGEKFVQVRFNEQPATLPLEGNQDNVYLLDSYLDYVETLITPNQISDTNYMKTINQF</sequence>
<reference evidence="14 15" key="1">
    <citation type="submission" date="2020-04" db="EMBL/GenBank/DDBJ databases">
        <title>Flammeovirga sp. SR4, a novel species isolated from seawater.</title>
        <authorList>
            <person name="Wang X."/>
        </authorList>
    </citation>
    <scope>NUCLEOTIDE SEQUENCE [LARGE SCALE GENOMIC DNA]</scope>
    <source>
        <strain evidence="14 15">SR4</strain>
    </source>
</reference>
<keyword evidence="15" id="KW-1185">Reference proteome</keyword>
<dbReference type="PANTHER" id="PTHR20963:SF8">
    <property type="entry name" value="MULTIPLE INOSITOL POLYPHOSPHATE PHOSPHATASE 1"/>
    <property type="match status" value="1"/>
</dbReference>
<dbReference type="SUPFAM" id="SSF53254">
    <property type="entry name" value="Phosphoglycerate mutase-like"/>
    <property type="match status" value="1"/>
</dbReference>
<dbReference type="Proteomes" id="UP000585050">
    <property type="component" value="Unassembled WGS sequence"/>
</dbReference>
<name>A0A7X8SJX8_9BACT</name>
<evidence type="ECO:0000256" key="9">
    <source>
        <dbReference type="ARBA" id="ARBA00031642"/>
    </source>
</evidence>
<dbReference type="EMBL" id="JABAIL010000003">
    <property type="protein sequence ID" value="NLR91512.1"/>
    <property type="molecule type" value="Genomic_DNA"/>
</dbReference>
<proteinExistence type="inferred from homology"/>
<evidence type="ECO:0000256" key="4">
    <source>
        <dbReference type="ARBA" id="ARBA00013040"/>
    </source>
</evidence>
<evidence type="ECO:0000313" key="15">
    <source>
        <dbReference type="Proteomes" id="UP000585050"/>
    </source>
</evidence>
<dbReference type="InterPro" id="IPR000560">
    <property type="entry name" value="His_Pase_clade-2"/>
</dbReference>
<comment type="similarity">
    <text evidence="2">Belongs to the histidine acid phosphatase family. MINPP1 subfamily.</text>
</comment>